<dbReference type="PANTHER" id="PTHR30336">
    <property type="entry name" value="INNER MEMBRANE PROTEIN, PROBABLE PERMEASE"/>
    <property type="match status" value="1"/>
</dbReference>
<keyword evidence="1" id="KW-0812">Transmembrane</keyword>
<evidence type="ECO:0000259" key="2">
    <source>
        <dbReference type="Pfam" id="PF02698"/>
    </source>
</evidence>
<dbReference type="Proteomes" id="UP000004756">
    <property type="component" value="Unassembled WGS sequence"/>
</dbReference>
<dbReference type="InterPro" id="IPR003848">
    <property type="entry name" value="DUF218"/>
</dbReference>
<reference evidence="3 4" key="1">
    <citation type="submission" date="2009-01" db="EMBL/GenBank/DDBJ databases">
        <authorList>
            <person name="Fulton L."/>
            <person name="Clifton S."/>
            <person name="Fulton B."/>
            <person name="Xu J."/>
            <person name="Minx P."/>
            <person name="Pepin K.H."/>
            <person name="Johnson M."/>
            <person name="Bhonagiri V."/>
            <person name="Nash W.E."/>
            <person name="Mardis E.R."/>
            <person name="Wilson R.K."/>
        </authorList>
    </citation>
    <scope>NUCLEOTIDE SEQUENCE [LARGE SCALE GENOMIC DNA]</scope>
    <source>
        <strain evidence="3 4">DSM 15981</strain>
    </source>
</reference>
<keyword evidence="1" id="KW-1133">Transmembrane helix</keyword>
<dbReference type="Gene3D" id="3.40.50.620">
    <property type="entry name" value="HUPs"/>
    <property type="match status" value="1"/>
</dbReference>
<dbReference type="PANTHER" id="PTHR30336:SF6">
    <property type="entry name" value="INTEGRAL MEMBRANE PROTEIN"/>
    <property type="match status" value="1"/>
</dbReference>
<dbReference type="InterPro" id="IPR051599">
    <property type="entry name" value="Cell_Envelope_Assoc"/>
</dbReference>
<dbReference type="InterPro" id="IPR014729">
    <property type="entry name" value="Rossmann-like_a/b/a_fold"/>
</dbReference>
<comment type="caution">
    <text evidence="3">The sequence shown here is derived from an EMBL/GenBank/DDBJ whole genome shotgun (WGS) entry which is preliminary data.</text>
</comment>
<keyword evidence="1" id="KW-0472">Membrane</keyword>
<proteinExistence type="predicted"/>
<name>C0CTF1_9FIRM</name>
<sequence length="253" mass="28662">MGRWRSLRAIAWRQWTRRTEEGSLRRMKFLKWLRKPMKWAIYLAVAGCCLVVGINLYMQGTVKKRIVTPEQAAELDKVDCILVLGCGVRDDGSPSGMLNDRLLQGIALYNAGVSDRLLMSGDHGRVDYDEVNLMKQFAIDHGVPSEDIFMDHAGFSTYESMYRARDIFQAERIVVVTQEYHMYRALYNAGQMGMDAYGVASDPRKYGGQKIRDAREMLARTKDFLYAIAKPKPTYLGEAIPVSGNGDATNDKK</sequence>
<protein>
    <recommendedName>
        <fullName evidence="2">DUF218 domain-containing protein</fullName>
    </recommendedName>
</protein>
<dbReference type="Pfam" id="PF02698">
    <property type="entry name" value="DUF218"/>
    <property type="match status" value="1"/>
</dbReference>
<evidence type="ECO:0000313" key="4">
    <source>
        <dbReference type="Proteomes" id="UP000004756"/>
    </source>
</evidence>
<dbReference type="EMBL" id="ACCJ01000015">
    <property type="protein sequence ID" value="EEG57667.1"/>
    <property type="molecule type" value="Genomic_DNA"/>
</dbReference>
<reference evidence="3 4" key="2">
    <citation type="submission" date="2009-02" db="EMBL/GenBank/DDBJ databases">
        <title>Draft genome sequence of Clostridium asparagiforme (DSM 15981).</title>
        <authorList>
            <person name="Sudarsanam P."/>
            <person name="Ley R."/>
            <person name="Guruge J."/>
            <person name="Turnbaugh P.J."/>
            <person name="Mahowald M."/>
            <person name="Liep D."/>
            <person name="Gordon J."/>
        </authorList>
    </citation>
    <scope>NUCLEOTIDE SEQUENCE [LARGE SCALE GENOMIC DNA]</scope>
    <source>
        <strain evidence="3 4">DSM 15981</strain>
    </source>
</reference>
<dbReference type="GO" id="GO:0005886">
    <property type="term" value="C:plasma membrane"/>
    <property type="evidence" value="ECO:0007669"/>
    <property type="project" value="TreeGrafter"/>
</dbReference>
<dbReference type="HOGENOM" id="CLU_051474_0_1_9"/>
<evidence type="ECO:0000313" key="3">
    <source>
        <dbReference type="EMBL" id="EEG57667.1"/>
    </source>
</evidence>
<gene>
    <name evidence="3" type="ORF">CLOSTASPAR_00249</name>
</gene>
<organism evidence="3 4">
    <name type="scientific">[Clostridium] asparagiforme DSM 15981</name>
    <dbReference type="NCBI Taxonomy" id="518636"/>
    <lineage>
        <taxon>Bacteria</taxon>
        <taxon>Bacillati</taxon>
        <taxon>Bacillota</taxon>
        <taxon>Clostridia</taxon>
        <taxon>Lachnospirales</taxon>
        <taxon>Lachnospiraceae</taxon>
        <taxon>Enterocloster</taxon>
    </lineage>
</organism>
<feature type="transmembrane region" description="Helical" evidence="1">
    <location>
        <begin position="39"/>
        <end position="58"/>
    </location>
</feature>
<keyword evidence="4" id="KW-1185">Reference proteome</keyword>
<dbReference type="AlphaFoldDB" id="C0CTF1"/>
<evidence type="ECO:0000256" key="1">
    <source>
        <dbReference type="SAM" id="Phobius"/>
    </source>
</evidence>
<accession>C0CTF1</accession>
<feature type="domain" description="DUF218" evidence="2">
    <location>
        <begin position="79"/>
        <end position="197"/>
    </location>
</feature>
<dbReference type="CDD" id="cd06259">
    <property type="entry name" value="YdcF-like"/>
    <property type="match status" value="1"/>
</dbReference>